<dbReference type="InterPro" id="IPR023148">
    <property type="entry name" value="tRNA_m1G_MeTrfase_C_sf"/>
</dbReference>
<dbReference type="PIRSF" id="PIRSF000386">
    <property type="entry name" value="tRNA_mtase"/>
    <property type="match status" value="1"/>
</dbReference>
<evidence type="ECO:0000256" key="10">
    <source>
        <dbReference type="ARBA" id="ARBA00022691"/>
    </source>
</evidence>
<organism evidence="19 20">
    <name type="scientific">candidate division WWE3 bacterium CG08_land_8_20_14_0_20_40_13</name>
    <dbReference type="NCBI Taxonomy" id="1975084"/>
    <lineage>
        <taxon>Bacteria</taxon>
        <taxon>Katanobacteria</taxon>
    </lineage>
</organism>
<evidence type="ECO:0000256" key="1">
    <source>
        <dbReference type="ARBA" id="ARBA00002634"/>
    </source>
</evidence>
<evidence type="ECO:0000256" key="4">
    <source>
        <dbReference type="ARBA" id="ARBA00011738"/>
    </source>
</evidence>
<evidence type="ECO:0000256" key="8">
    <source>
        <dbReference type="ARBA" id="ARBA00022603"/>
    </source>
</evidence>
<dbReference type="NCBIfam" id="TIGR00088">
    <property type="entry name" value="trmD"/>
    <property type="match status" value="1"/>
</dbReference>
<dbReference type="NCBIfam" id="NF000648">
    <property type="entry name" value="PRK00026.1"/>
    <property type="match status" value="1"/>
</dbReference>
<reference evidence="20" key="1">
    <citation type="submission" date="2017-09" db="EMBL/GenBank/DDBJ databases">
        <title>Depth-based differentiation of microbial function through sediment-hosted aquifers and enrichment of novel symbionts in the deep terrestrial subsurface.</title>
        <authorList>
            <person name="Probst A.J."/>
            <person name="Ladd B."/>
            <person name="Jarett J.K."/>
            <person name="Geller-Mcgrath D.E."/>
            <person name="Sieber C.M.K."/>
            <person name="Emerson J.B."/>
            <person name="Anantharaman K."/>
            <person name="Thomas B.C."/>
            <person name="Malmstrom R."/>
            <person name="Stieglmeier M."/>
            <person name="Klingl A."/>
            <person name="Woyke T."/>
            <person name="Ryan C.M."/>
            <person name="Banfield J.F."/>
        </authorList>
    </citation>
    <scope>NUCLEOTIDE SEQUENCE [LARGE SCALE GENOMIC DNA]</scope>
</reference>
<dbReference type="InterPro" id="IPR002649">
    <property type="entry name" value="tRNA_m1G_MeTrfase_TrmD"/>
</dbReference>
<evidence type="ECO:0000256" key="16">
    <source>
        <dbReference type="PIRSR" id="PIRSR000386-1"/>
    </source>
</evidence>
<evidence type="ECO:0000256" key="15">
    <source>
        <dbReference type="HAMAP-Rule" id="MF_00605"/>
    </source>
</evidence>
<comment type="similarity">
    <text evidence="3 15 17">Belongs to the RNA methyltransferase TrmD family.</text>
</comment>
<comment type="subunit">
    <text evidence="4 15 17">Homodimer.</text>
</comment>
<gene>
    <name evidence="15" type="primary">trmD</name>
    <name evidence="19" type="ORF">COT49_02170</name>
</gene>
<evidence type="ECO:0000256" key="14">
    <source>
        <dbReference type="ARBA" id="ARBA00047783"/>
    </source>
</evidence>
<dbReference type="SUPFAM" id="SSF75217">
    <property type="entry name" value="alpha/beta knot"/>
    <property type="match status" value="1"/>
</dbReference>
<dbReference type="InterPro" id="IPR016009">
    <property type="entry name" value="tRNA_MeTrfase_TRMD/TRM10"/>
</dbReference>
<dbReference type="GO" id="GO:0005829">
    <property type="term" value="C:cytosol"/>
    <property type="evidence" value="ECO:0007669"/>
    <property type="project" value="TreeGrafter"/>
</dbReference>
<dbReference type="EC" id="2.1.1.228" evidence="5 15"/>
<evidence type="ECO:0000313" key="20">
    <source>
        <dbReference type="Proteomes" id="UP000230340"/>
    </source>
</evidence>
<protein>
    <recommendedName>
        <fullName evidence="6 15">tRNA (guanine-N(1)-)-methyltransferase</fullName>
        <ecNumber evidence="5 15">2.1.1.228</ecNumber>
    </recommendedName>
    <alternativeName>
        <fullName evidence="12 15">M1G-methyltransferase</fullName>
    </alternativeName>
    <alternativeName>
        <fullName evidence="13 15">tRNA [GM37] methyltransferase</fullName>
    </alternativeName>
</protein>
<dbReference type="Gene3D" id="1.10.1270.20">
    <property type="entry name" value="tRNA(m1g37)methyltransferase, domain 2"/>
    <property type="match status" value="1"/>
</dbReference>
<evidence type="ECO:0000256" key="11">
    <source>
        <dbReference type="ARBA" id="ARBA00022694"/>
    </source>
</evidence>
<feature type="domain" description="tRNA methyltransferase TRMD/TRM10-type" evidence="18">
    <location>
        <begin position="1"/>
        <end position="209"/>
    </location>
</feature>
<evidence type="ECO:0000256" key="7">
    <source>
        <dbReference type="ARBA" id="ARBA00022490"/>
    </source>
</evidence>
<dbReference type="EMBL" id="PEYT01000019">
    <property type="protein sequence ID" value="PIS23055.1"/>
    <property type="molecule type" value="Genomic_DNA"/>
</dbReference>
<evidence type="ECO:0000256" key="9">
    <source>
        <dbReference type="ARBA" id="ARBA00022679"/>
    </source>
</evidence>
<dbReference type="AlphaFoldDB" id="A0A2H0XE20"/>
<evidence type="ECO:0000256" key="5">
    <source>
        <dbReference type="ARBA" id="ARBA00012807"/>
    </source>
</evidence>
<keyword evidence="11 15" id="KW-0819">tRNA processing</keyword>
<comment type="function">
    <text evidence="1 15 17">Specifically methylates guanosine-37 in various tRNAs.</text>
</comment>
<evidence type="ECO:0000256" key="13">
    <source>
        <dbReference type="ARBA" id="ARBA00033392"/>
    </source>
</evidence>
<dbReference type="PANTHER" id="PTHR46417">
    <property type="entry name" value="TRNA (GUANINE-N(1)-)-METHYLTRANSFERASE"/>
    <property type="match status" value="1"/>
</dbReference>
<comment type="subcellular location">
    <subcellularLocation>
        <location evidence="2 15 17">Cytoplasm</location>
    </subcellularLocation>
</comment>
<dbReference type="HAMAP" id="MF_00605">
    <property type="entry name" value="TrmD"/>
    <property type="match status" value="1"/>
</dbReference>
<keyword evidence="9 15" id="KW-0808">Transferase</keyword>
<dbReference type="InterPro" id="IPR029028">
    <property type="entry name" value="Alpha/beta_knot_MTases"/>
</dbReference>
<keyword evidence="8 15" id="KW-0489">Methyltransferase</keyword>
<evidence type="ECO:0000256" key="2">
    <source>
        <dbReference type="ARBA" id="ARBA00004496"/>
    </source>
</evidence>
<comment type="caution">
    <text evidence="15">Lacks conserved residue(s) required for the propagation of feature annotation.</text>
</comment>
<comment type="caution">
    <text evidence="19">The sequence shown here is derived from an EMBL/GenBank/DDBJ whole genome shotgun (WGS) entry which is preliminary data.</text>
</comment>
<dbReference type="InterPro" id="IPR029026">
    <property type="entry name" value="tRNA_m1G_MTases_N"/>
</dbReference>
<feature type="binding site" evidence="15 16">
    <location>
        <begin position="131"/>
        <end position="136"/>
    </location>
    <ligand>
        <name>S-adenosyl-L-methionine</name>
        <dbReference type="ChEBI" id="CHEBI:59789"/>
    </ligand>
</feature>
<evidence type="ECO:0000256" key="3">
    <source>
        <dbReference type="ARBA" id="ARBA00007630"/>
    </source>
</evidence>
<evidence type="ECO:0000259" key="18">
    <source>
        <dbReference type="Pfam" id="PF01746"/>
    </source>
</evidence>
<dbReference type="Pfam" id="PF01746">
    <property type="entry name" value="tRNA_m1G_MT"/>
    <property type="match status" value="1"/>
</dbReference>
<keyword evidence="7 15" id="KW-0963">Cytoplasm</keyword>
<evidence type="ECO:0000256" key="6">
    <source>
        <dbReference type="ARBA" id="ARBA00014679"/>
    </source>
</evidence>
<sequence length="213" mass="23968">MIYHIITIFPDIYHSFLNSSLIKRAVDSDRISVRIYNLRDFAKDSRKTIDAPPYGGGAGMVLMAEPICLAINSIKKGKDVPTIIFSPKGKLLDQKSVREYSALSEVVLICPRYEGFDERIITLTKATELSIGNYILMGGDTPAMVFIETTSRLIPGVVGKEESIKNESFSEDDYLEHPQFTRPQIFQGQKVPLVLVSGNHGEIEKWKRDPHHN</sequence>
<dbReference type="GO" id="GO:0052906">
    <property type="term" value="F:tRNA (guanine(37)-N1)-methyltransferase activity"/>
    <property type="evidence" value="ECO:0007669"/>
    <property type="project" value="UniProtKB-UniRule"/>
</dbReference>
<dbReference type="Proteomes" id="UP000230340">
    <property type="component" value="Unassembled WGS sequence"/>
</dbReference>
<dbReference type="CDD" id="cd18080">
    <property type="entry name" value="TrmD-like"/>
    <property type="match status" value="1"/>
</dbReference>
<keyword evidence="10 15" id="KW-0949">S-adenosyl-L-methionine</keyword>
<evidence type="ECO:0000256" key="17">
    <source>
        <dbReference type="RuleBase" id="RU003464"/>
    </source>
</evidence>
<dbReference type="Gene3D" id="3.40.1280.10">
    <property type="match status" value="1"/>
</dbReference>
<comment type="catalytic activity">
    <reaction evidence="14 15 17">
        <text>guanosine(37) in tRNA + S-adenosyl-L-methionine = N(1)-methylguanosine(37) in tRNA + S-adenosyl-L-homocysteine + H(+)</text>
        <dbReference type="Rhea" id="RHEA:36899"/>
        <dbReference type="Rhea" id="RHEA-COMP:10145"/>
        <dbReference type="Rhea" id="RHEA-COMP:10147"/>
        <dbReference type="ChEBI" id="CHEBI:15378"/>
        <dbReference type="ChEBI" id="CHEBI:57856"/>
        <dbReference type="ChEBI" id="CHEBI:59789"/>
        <dbReference type="ChEBI" id="CHEBI:73542"/>
        <dbReference type="ChEBI" id="CHEBI:74269"/>
        <dbReference type="EC" id="2.1.1.228"/>
    </reaction>
</comment>
<evidence type="ECO:0000313" key="19">
    <source>
        <dbReference type="EMBL" id="PIS23055.1"/>
    </source>
</evidence>
<proteinExistence type="inferred from homology"/>
<name>A0A2H0XE20_UNCKA</name>
<evidence type="ECO:0000256" key="12">
    <source>
        <dbReference type="ARBA" id="ARBA00029736"/>
    </source>
</evidence>
<accession>A0A2H0XE20</accession>
<dbReference type="PANTHER" id="PTHR46417:SF1">
    <property type="entry name" value="TRNA (GUANINE-N(1)-)-METHYLTRANSFERASE"/>
    <property type="match status" value="1"/>
</dbReference>
<dbReference type="GO" id="GO:0002939">
    <property type="term" value="P:tRNA N1-guanine methylation"/>
    <property type="evidence" value="ECO:0007669"/>
    <property type="project" value="TreeGrafter"/>
</dbReference>